<dbReference type="VEuPathDB" id="VectorBase:BGLAX_051239"/>
<gene>
    <name evidence="31" type="primary">106062047</name>
</gene>
<feature type="compositionally biased region" description="Low complexity" evidence="27">
    <location>
        <begin position="700"/>
        <end position="714"/>
    </location>
</feature>
<dbReference type="InterPro" id="IPR013083">
    <property type="entry name" value="Znf_RING/FYVE/PHD"/>
</dbReference>
<dbReference type="InterPro" id="IPR039780">
    <property type="entry name" value="Mot2"/>
</dbReference>
<dbReference type="AlphaFoldDB" id="A0A2C9JPB9"/>
<dbReference type="PROSITE" id="PS50102">
    <property type="entry name" value="RRM"/>
    <property type="match status" value="1"/>
</dbReference>
<dbReference type="RefSeq" id="XP_013075756.2">
    <property type="nucleotide sequence ID" value="XM_013220302.2"/>
</dbReference>
<dbReference type="GO" id="GO:0003723">
    <property type="term" value="F:RNA binding"/>
    <property type="evidence" value="ECO:0007669"/>
    <property type="project" value="UniProtKB-UniRule"/>
</dbReference>
<keyword evidence="6" id="KW-0488">Methylation</keyword>
<keyword evidence="15 25" id="KW-0694">RNA-binding</keyword>
<feature type="compositionally biased region" description="Polar residues" evidence="27">
    <location>
        <begin position="715"/>
        <end position="728"/>
    </location>
</feature>
<evidence type="ECO:0000256" key="24">
    <source>
        <dbReference type="ARBA" id="ARBA00083942"/>
    </source>
</evidence>
<dbReference type="Pfam" id="PF00076">
    <property type="entry name" value="RRM_1"/>
    <property type="match status" value="1"/>
</dbReference>
<dbReference type="STRING" id="6526.A0A2C9JPB9"/>
<dbReference type="RefSeq" id="XP_013075757.2">
    <property type="nucleotide sequence ID" value="XM_013220303.2"/>
</dbReference>
<sequence>MSEEPAECPLCMEALEIDDHSFFPCTCGYQICRFCWHRIRTDENGLCPACRKQYPEDPAEFKPLTEDELQNIKKERKQKDVQRKQKAAENRKHLANVRVVQRNLVFVVGLSPRLADPEVLKKHEYFGKFGKIHKVVINQSTSYAGSQGPSASAYVTYVKPEDALRAILTVNNVHVEGRTLKTSLGTTKYCSHFLKGSHCQKNDCMYLHELGEEAASFTKDEMQAGKHQEYEQMLIEQFLNAQNSANNHHIANNKIKKSVSPQAIENAEVIPSLMDMTGDIKHTLSNAGPLLPNPVHNHTGGGAANGHAHFNNSNSVWPVLDGASSPAHVNGTKNDHTSNNVSRAQGVGSKLQHRTNTPPGSGGGSSASRAVGNGRQRGSNSLNSSEENHIQNQINVGSGNRSPTSTPPGDVEKNSPNDQVNHRGLPLPTPSTSQPVSPRAGGSITTSQMTTPNSNTVPIISTQLQQQQHADLSSTVGAIGSNRRPGLQEGNSAQGLSFFEMPNVSLVNHEMADTLPVSTSTDWVEAFGLKNKELPPEDDLGFDPCAESFKGLADLIEKENGMQQQQHLHLLQSAHSRLGSPPQTSYPPHPLSQSPLQNNTLLRSLPPGFSISHIQQQQLQQQHYFRPDISNSKMPDILPQFSLNAQRFAPLHYHSMPLDLHTPQHQHQPQRELYNMKDMQEQLRSMLPNINISFGSIPHQQQQQQQAQQHQLQQVPTSLFSQQSQHLNKSWPLSSSPDSSPWNDPAIVSTSQLTESGSLFPETSAPHWLKSLQHLTESDGPSHRLPFVQQFPLGGNGGWPPHTHNPPPGFRAAGLGSQANTDTHQMAEVLQ</sequence>
<dbReference type="InterPro" id="IPR035979">
    <property type="entry name" value="RBD_domain_sf"/>
</dbReference>
<evidence type="ECO:0000259" key="29">
    <source>
        <dbReference type="PROSITE" id="PS50102"/>
    </source>
</evidence>
<keyword evidence="10 26" id="KW-0479">Metal-binding</keyword>
<evidence type="ECO:0000256" key="2">
    <source>
        <dbReference type="ARBA" id="ARBA00004123"/>
    </source>
</evidence>
<evidence type="ECO:0000256" key="26">
    <source>
        <dbReference type="PROSITE-ProRule" id="PRU00723"/>
    </source>
</evidence>
<dbReference type="EnsemblMetazoa" id="BGLB005704-RD">
    <property type="protein sequence ID" value="BGLB005704-PD"/>
    <property type="gene ID" value="BGLB005704"/>
</dbReference>
<evidence type="ECO:0000256" key="21">
    <source>
        <dbReference type="ARBA" id="ARBA00075062"/>
    </source>
</evidence>
<dbReference type="Proteomes" id="UP000076420">
    <property type="component" value="Unassembled WGS sequence"/>
</dbReference>
<dbReference type="VEuPathDB" id="VectorBase:BGLB005704"/>
<dbReference type="InterPro" id="IPR012677">
    <property type="entry name" value="Nucleotide-bd_a/b_plait_sf"/>
</dbReference>
<evidence type="ECO:0000256" key="8">
    <source>
        <dbReference type="ARBA" id="ARBA00022553"/>
    </source>
</evidence>
<comment type="subcellular location">
    <subcellularLocation>
        <location evidence="3">Cytoplasm</location>
    </subcellularLocation>
    <subcellularLocation>
        <location evidence="2">Nucleus</location>
    </subcellularLocation>
</comment>
<keyword evidence="11 26" id="KW-0863">Zinc-finger</keyword>
<keyword evidence="9" id="KW-0808">Transferase</keyword>
<evidence type="ECO:0000256" key="18">
    <source>
        <dbReference type="ARBA" id="ARBA00057081"/>
    </source>
</evidence>
<dbReference type="GO" id="GO:0016567">
    <property type="term" value="P:protein ubiquitination"/>
    <property type="evidence" value="ECO:0007669"/>
    <property type="project" value="TreeGrafter"/>
</dbReference>
<dbReference type="InterPro" id="IPR000504">
    <property type="entry name" value="RRM_dom"/>
</dbReference>
<dbReference type="Gene3D" id="3.30.70.330">
    <property type="match status" value="1"/>
</dbReference>
<dbReference type="InterPro" id="IPR000571">
    <property type="entry name" value="Znf_CCCH"/>
</dbReference>
<dbReference type="OrthoDB" id="1923159at2759"/>
<dbReference type="Gene3D" id="3.30.40.10">
    <property type="entry name" value="Zinc/RING finger domain, C3HC4 (zinc finger)"/>
    <property type="match status" value="1"/>
</dbReference>
<feature type="domain" description="RING-type" evidence="28">
    <location>
        <begin position="8"/>
        <end position="51"/>
    </location>
</feature>
<evidence type="ECO:0000256" key="16">
    <source>
        <dbReference type="ARBA" id="ARBA00023054"/>
    </source>
</evidence>
<keyword evidence="8" id="KW-0597">Phosphoprotein</keyword>
<feature type="domain" description="C3H1-type" evidence="30">
    <location>
        <begin position="184"/>
        <end position="211"/>
    </location>
</feature>
<dbReference type="EC" id="2.3.2.27" evidence="5"/>
<dbReference type="GO" id="GO:0030014">
    <property type="term" value="C:CCR4-NOT complex"/>
    <property type="evidence" value="ECO:0007669"/>
    <property type="project" value="InterPro"/>
</dbReference>
<dbReference type="PROSITE" id="PS50089">
    <property type="entry name" value="ZF_RING_2"/>
    <property type="match status" value="1"/>
</dbReference>
<evidence type="ECO:0000256" key="20">
    <source>
        <dbReference type="ARBA" id="ARBA00071435"/>
    </source>
</evidence>
<evidence type="ECO:0000259" key="30">
    <source>
        <dbReference type="PROSITE" id="PS50103"/>
    </source>
</evidence>
<accession>A0A2C9JPB9</accession>
<dbReference type="KEGG" id="bgt:106062047"/>
<keyword evidence="12" id="KW-0833">Ubl conjugation pathway</keyword>
<dbReference type="InterPro" id="IPR039515">
    <property type="entry name" value="NOT4_mRING-HC-C4C4"/>
</dbReference>
<protein>
    <recommendedName>
        <fullName evidence="20">CCR4-NOT transcription complex subunit 4</fullName>
        <ecNumber evidence="5">2.3.2.27</ecNumber>
    </recommendedName>
    <alternativeName>
        <fullName evidence="23">CCR4-associated factor 4</fullName>
    </alternativeName>
    <alternativeName>
        <fullName evidence="24">E3 ubiquitin-protein ligase CNOT4</fullName>
    </alternativeName>
    <alternativeName>
        <fullName evidence="21">Potential transcriptional repressor NOT4Hp</fullName>
    </alternativeName>
    <alternativeName>
        <fullName evidence="22">RING-type E3 ubiquitin transferase CNOT4</fullName>
    </alternativeName>
</protein>
<evidence type="ECO:0000256" key="27">
    <source>
        <dbReference type="SAM" id="MobiDB-lite"/>
    </source>
</evidence>
<dbReference type="PROSITE" id="PS50103">
    <property type="entry name" value="ZF_C3H1"/>
    <property type="match status" value="1"/>
</dbReference>
<dbReference type="FunFam" id="3.30.40.10:FF:000006">
    <property type="entry name" value="CCR4-NOT transcription complex subunit 4"/>
    <property type="match status" value="1"/>
</dbReference>
<evidence type="ECO:0000313" key="32">
    <source>
        <dbReference type="Proteomes" id="UP000076420"/>
    </source>
</evidence>
<proteinExistence type="predicted"/>
<keyword evidence="16" id="KW-0175">Coiled coil</keyword>
<dbReference type="GO" id="GO:0008270">
    <property type="term" value="F:zinc ion binding"/>
    <property type="evidence" value="ECO:0007669"/>
    <property type="project" value="UniProtKB-KW"/>
</dbReference>
<dbReference type="GO" id="GO:0005829">
    <property type="term" value="C:cytosol"/>
    <property type="evidence" value="ECO:0007669"/>
    <property type="project" value="UniProtKB-ARBA"/>
</dbReference>
<evidence type="ECO:0000256" key="13">
    <source>
        <dbReference type="ARBA" id="ARBA00022833"/>
    </source>
</evidence>
<evidence type="ECO:0000256" key="15">
    <source>
        <dbReference type="ARBA" id="ARBA00022884"/>
    </source>
</evidence>
<dbReference type="Pfam" id="PF14570">
    <property type="entry name" value="zf-RING_4"/>
    <property type="match status" value="1"/>
</dbReference>
<dbReference type="CDD" id="cd16618">
    <property type="entry name" value="mRING-HC-C4C4_CNOT4"/>
    <property type="match status" value="1"/>
</dbReference>
<name>A0A2C9JPB9_BIOGL</name>
<reference evidence="31" key="1">
    <citation type="submission" date="2020-05" db="UniProtKB">
        <authorList>
            <consortium name="EnsemblMetazoa"/>
        </authorList>
    </citation>
    <scope>IDENTIFICATION</scope>
    <source>
        <strain evidence="31">BB02</strain>
    </source>
</reference>
<dbReference type="InterPro" id="IPR034261">
    <property type="entry name" value="CNOT4_RRM"/>
</dbReference>
<dbReference type="InterPro" id="IPR001841">
    <property type="entry name" value="Znf_RING"/>
</dbReference>
<dbReference type="GO" id="GO:0061630">
    <property type="term" value="F:ubiquitin protein ligase activity"/>
    <property type="evidence" value="ECO:0007669"/>
    <property type="project" value="UniProtKB-EC"/>
</dbReference>
<keyword evidence="14" id="KW-0832">Ubl conjugation</keyword>
<dbReference type="GO" id="GO:0005634">
    <property type="term" value="C:nucleus"/>
    <property type="evidence" value="ECO:0007669"/>
    <property type="project" value="UniProtKB-SubCell"/>
</dbReference>
<evidence type="ECO:0000259" key="28">
    <source>
        <dbReference type="PROSITE" id="PS50089"/>
    </source>
</evidence>
<dbReference type="SUPFAM" id="SSF54928">
    <property type="entry name" value="RNA-binding domain, RBD"/>
    <property type="match status" value="1"/>
</dbReference>
<evidence type="ECO:0000256" key="4">
    <source>
        <dbReference type="ARBA" id="ARBA00004906"/>
    </source>
</evidence>
<feature type="compositionally biased region" description="Polar residues" evidence="27">
    <location>
        <begin position="376"/>
        <end position="404"/>
    </location>
</feature>
<dbReference type="PANTHER" id="PTHR12603">
    <property type="entry name" value="CCR4-NOT TRANSCRIPTION COMPLEX RELATED"/>
    <property type="match status" value="1"/>
</dbReference>
<dbReference type="PANTHER" id="PTHR12603:SF0">
    <property type="entry name" value="CCR4-NOT TRANSCRIPTION COMPLEX SUBUNIT 4"/>
    <property type="match status" value="1"/>
</dbReference>
<dbReference type="SUPFAM" id="SSF57850">
    <property type="entry name" value="RING/U-box"/>
    <property type="match status" value="1"/>
</dbReference>
<feature type="region of interest" description="Disordered" evidence="27">
    <location>
        <begin position="697"/>
        <end position="747"/>
    </location>
</feature>
<dbReference type="SMART" id="SM00361">
    <property type="entry name" value="RRM_1"/>
    <property type="match status" value="1"/>
</dbReference>
<feature type="compositionally biased region" description="Low complexity" evidence="27">
    <location>
        <begin position="730"/>
        <end position="745"/>
    </location>
</feature>
<evidence type="ECO:0000256" key="5">
    <source>
        <dbReference type="ARBA" id="ARBA00012483"/>
    </source>
</evidence>
<keyword evidence="17" id="KW-0539">Nucleus</keyword>
<comment type="pathway">
    <text evidence="4">Protein modification; protein ubiquitination.</text>
</comment>
<evidence type="ECO:0000256" key="6">
    <source>
        <dbReference type="ARBA" id="ARBA00022481"/>
    </source>
</evidence>
<evidence type="ECO:0000256" key="7">
    <source>
        <dbReference type="ARBA" id="ARBA00022490"/>
    </source>
</evidence>
<evidence type="ECO:0000256" key="14">
    <source>
        <dbReference type="ARBA" id="ARBA00022843"/>
    </source>
</evidence>
<evidence type="ECO:0000256" key="11">
    <source>
        <dbReference type="ARBA" id="ARBA00022771"/>
    </source>
</evidence>
<comment type="catalytic activity">
    <reaction evidence="1">
        <text>S-ubiquitinyl-[E2 ubiquitin-conjugating enzyme]-L-cysteine + [acceptor protein]-L-lysine = [E2 ubiquitin-conjugating enzyme]-L-cysteine + N(6)-ubiquitinyl-[acceptor protein]-L-lysine.</text>
        <dbReference type="EC" id="2.3.2.27"/>
    </reaction>
</comment>
<evidence type="ECO:0000313" key="31">
    <source>
        <dbReference type="EnsemblMetazoa" id="BGLB005704-PD"/>
    </source>
</evidence>
<dbReference type="FunFam" id="3.30.70.330:FF:000044">
    <property type="entry name" value="Putative ccr4-not transcription complex subunit 4"/>
    <property type="match status" value="1"/>
</dbReference>
<dbReference type="EnsemblMetazoa" id="BGLB005704-RB">
    <property type="protein sequence ID" value="BGLB005704-PB"/>
    <property type="gene ID" value="BGLB005704"/>
</dbReference>
<feature type="region of interest" description="Disordered" evidence="27">
    <location>
        <begin position="317"/>
        <end position="452"/>
    </location>
</feature>
<comment type="subunit">
    <text evidence="19">Interacts with CNOT1 via its C-terminus but does not stably associate with the CCR4-NOT complex. Interacts (via RING domain) with UBE2D2. Interacts with ABCE1, PINK1 and PELO.</text>
</comment>
<evidence type="ECO:0000256" key="9">
    <source>
        <dbReference type="ARBA" id="ARBA00022679"/>
    </source>
</evidence>
<evidence type="ECO:0000256" key="3">
    <source>
        <dbReference type="ARBA" id="ARBA00004496"/>
    </source>
</evidence>
<evidence type="ECO:0000256" key="12">
    <source>
        <dbReference type="ARBA" id="ARBA00022786"/>
    </source>
</evidence>
<feature type="domain" description="RRM" evidence="29">
    <location>
        <begin position="103"/>
        <end position="187"/>
    </location>
</feature>
<evidence type="ECO:0000256" key="23">
    <source>
        <dbReference type="ARBA" id="ARBA00083547"/>
    </source>
</evidence>
<comment type="function">
    <text evidence="18">Has E3 ubiquitin ligase activity, promoting ubiquitination and degradation of target proteins. Involved in activation of the JAK/STAT pathway. Catalyzes ubiquitination of methylated RBM15. Plays a role in quality control of translation of mitochondrial outer membrane-localized mRNA. As part of the PINK1-regulated signaling, upon mitochondria damage, ubiquitinates ABCE1 and thereby recruits autophagy receptors to the mitochondrial outer membrane to initiate mitophagy.</text>
</comment>
<evidence type="ECO:0000256" key="10">
    <source>
        <dbReference type="ARBA" id="ARBA00022723"/>
    </source>
</evidence>
<dbReference type="CDD" id="cd12438">
    <property type="entry name" value="RRM_CNOT4"/>
    <property type="match status" value="1"/>
</dbReference>
<feature type="region of interest" description="Disordered" evidence="27">
    <location>
        <begin position="780"/>
        <end position="817"/>
    </location>
</feature>
<evidence type="ECO:0000256" key="22">
    <source>
        <dbReference type="ARBA" id="ARBA00077837"/>
    </source>
</evidence>
<evidence type="ECO:0000256" key="1">
    <source>
        <dbReference type="ARBA" id="ARBA00000900"/>
    </source>
</evidence>
<keyword evidence="13 26" id="KW-0862">Zinc</keyword>
<dbReference type="InterPro" id="IPR003954">
    <property type="entry name" value="RRM_euk-type"/>
</dbReference>
<evidence type="ECO:0000256" key="25">
    <source>
        <dbReference type="PROSITE-ProRule" id="PRU00176"/>
    </source>
</evidence>
<evidence type="ECO:0000256" key="17">
    <source>
        <dbReference type="ARBA" id="ARBA00023242"/>
    </source>
</evidence>
<feature type="compositionally biased region" description="Polar residues" evidence="27">
    <location>
        <begin position="443"/>
        <end position="452"/>
    </location>
</feature>
<keyword evidence="7" id="KW-0963">Cytoplasm</keyword>
<organism evidence="31 32">
    <name type="scientific">Biomphalaria glabrata</name>
    <name type="common">Bloodfluke planorb</name>
    <name type="synonym">Freshwater snail</name>
    <dbReference type="NCBI Taxonomy" id="6526"/>
    <lineage>
        <taxon>Eukaryota</taxon>
        <taxon>Metazoa</taxon>
        <taxon>Spiralia</taxon>
        <taxon>Lophotrochozoa</taxon>
        <taxon>Mollusca</taxon>
        <taxon>Gastropoda</taxon>
        <taxon>Heterobranchia</taxon>
        <taxon>Euthyneura</taxon>
        <taxon>Panpulmonata</taxon>
        <taxon>Hygrophila</taxon>
        <taxon>Lymnaeoidea</taxon>
        <taxon>Planorbidae</taxon>
        <taxon>Biomphalaria</taxon>
    </lineage>
</organism>
<feature type="zinc finger region" description="C3H1-type" evidence="26">
    <location>
        <begin position="184"/>
        <end position="211"/>
    </location>
</feature>
<evidence type="ECO:0000256" key="19">
    <source>
        <dbReference type="ARBA" id="ARBA00062432"/>
    </source>
</evidence>